<gene>
    <name evidence="5" type="ORF">NCTC12195_00154</name>
</gene>
<name>A0A380FC13_STAGA</name>
<reference evidence="5 6" key="1">
    <citation type="submission" date="2018-06" db="EMBL/GenBank/DDBJ databases">
        <authorList>
            <consortium name="Pathogen Informatics"/>
            <person name="Doyle S."/>
        </authorList>
    </citation>
    <scope>NUCLEOTIDE SEQUENCE [LARGE SCALE GENOMIC DNA]</scope>
    <source>
        <strain evidence="5 6">NCTC12195</strain>
    </source>
</reference>
<dbReference type="GO" id="GO:0030313">
    <property type="term" value="C:cell envelope"/>
    <property type="evidence" value="ECO:0007669"/>
    <property type="project" value="UniProtKB-SubCell"/>
</dbReference>
<dbReference type="AlphaFoldDB" id="A0A380FC13"/>
<evidence type="ECO:0000313" key="6">
    <source>
        <dbReference type="Proteomes" id="UP000255277"/>
    </source>
</evidence>
<dbReference type="Proteomes" id="UP000255277">
    <property type="component" value="Unassembled WGS sequence"/>
</dbReference>
<keyword evidence="2" id="KW-0175">Coiled coil</keyword>
<evidence type="ECO:0000256" key="3">
    <source>
        <dbReference type="SAM" id="MobiDB-lite"/>
    </source>
</evidence>
<dbReference type="PANTHER" id="PTHR32347:SF14">
    <property type="entry name" value="EFFLUX SYSTEM COMPONENT YKNX-RELATED"/>
    <property type="match status" value="1"/>
</dbReference>
<proteinExistence type="predicted"/>
<sequence>MGTDKLAGVIKMKNKKLWLSIIVLIILIILITYFILRQMDIIDSNKHDSYQTYTIKKAKALNQTGKASPQTIKVYQENRDIGSYIRPQIQDNQFVKKGTPLIYYDTNSSIRPKLVSDVKKFQNYVEKDYTALNKKPNDSKIQQRLTKDQQQLNQAQHVLNLHDNQSSKDIYATFDGTVNYINKDVDKNGNILQLVSNKPEIKTTVSEYDIDKIKQGDLVDVDANNGGTKTKGKVIQIADLSTAGQKNVDQASKDKSTPINNTNKPSQYEVTIGNLSSSIKDGFTVKTKIHVNTAQLPESALTKDNCVFIVDQQNRVHKRPIITGHSKGNIIVKQGVKVGEKIIKKPNANLQEGQKIEPSDS</sequence>
<evidence type="ECO:0000256" key="2">
    <source>
        <dbReference type="ARBA" id="ARBA00023054"/>
    </source>
</evidence>
<feature type="transmembrane region" description="Helical" evidence="4">
    <location>
        <begin position="17"/>
        <end position="36"/>
    </location>
</feature>
<dbReference type="InterPro" id="IPR050465">
    <property type="entry name" value="UPF0194_transport"/>
</dbReference>
<dbReference type="EMBL" id="UHDK01000001">
    <property type="protein sequence ID" value="SUM30754.1"/>
    <property type="molecule type" value="Genomic_DNA"/>
</dbReference>
<keyword evidence="4" id="KW-0812">Transmembrane</keyword>
<evidence type="ECO:0000313" key="5">
    <source>
        <dbReference type="EMBL" id="SUM30754.1"/>
    </source>
</evidence>
<keyword evidence="4" id="KW-0472">Membrane</keyword>
<dbReference type="PANTHER" id="PTHR32347">
    <property type="entry name" value="EFFLUX SYSTEM COMPONENT YKNX-RELATED"/>
    <property type="match status" value="1"/>
</dbReference>
<accession>A0A380FC13</accession>
<organism evidence="5 6">
    <name type="scientific">Staphylococcus gallinarum</name>
    <dbReference type="NCBI Taxonomy" id="1293"/>
    <lineage>
        <taxon>Bacteria</taxon>
        <taxon>Bacillati</taxon>
        <taxon>Bacillota</taxon>
        <taxon>Bacilli</taxon>
        <taxon>Bacillales</taxon>
        <taxon>Staphylococcaceae</taxon>
        <taxon>Staphylococcus</taxon>
    </lineage>
</organism>
<keyword evidence="4" id="KW-1133">Transmembrane helix</keyword>
<evidence type="ECO:0000256" key="1">
    <source>
        <dbReference type="ARBA" id="ARBA00004196"/>
    </source>
</evidence>
<protein>
    <submittedName>
        <fullName evidence="5">RND efflux transporter</fullName>
    </submittedName>
</protein>
<dbReference type="STRING" id="1293.SH09_01870"/>
<dbReference type="Gene3D" id="2.40.420.20">
    <property type="match status" value="1"/>
</dbReference>
<comment type="subcellular location">
    <subcellularLocation>
        <location evidence="1">Cell envelope</location>
    </subcellularLocation>
</comment>
<feature type="region of interest" description="Disordered" evidence="3">
    <location>
        <begin position="245"/>
        <end position="265"/>
    </location>
</feature>
<evidence type="ECO:0000256" key="4">
    <source>
        <dbReference type="SAM" id="Phobius"/>
    </source>
</evidence>